<dbReference type="InterPro" id="IPR019734">
    <property type="entry name" value="TPR_rpt"/>
</dbReference>
<reference evidence="9 10" key="1">
    <citation type="submission" date="2017-07" db="EMBL/GenBank/DDBJ databases">
        <title>Sandarakinorhabdus cyanobacteriorum sp. nov., a novel bacterium isolated from cyanobacterial aggregates in a eutrophic lake.</title>
        <authorList>
            <person name="Cai H."/>
        </authorList>
    </citation>
    <scope>NUCLEOTIDE SEQUENCE [LARGE SCALE GENOMIC DNA]</scope>
    <source>
        <strain evidence="9 10">TH057</strain>
    </source>
</reference>
<evidence type="ECO:0000256" key="5">
    <source>
        <dbReference type="PROSITE-ProRule" id="PRU00339"/>
    </source>
</evidence>
<dbReference type="Pfam" id="PF23914">
    <property type="entry name" value="TPR_CcmH_CycH"/>
    <property type="match status" value="1"/>
</dbReference>
<dbReference type="SMART" id="SM00028">
    <property type="entry name" value="TPR"/>
    <property type="match status" value="1"/>
</dbReference>
<dbReference type="PANTHER" id="PTHR47870">
    <property type="entry name" value="CYTOCHROME C-TYPE BIOGENESIS PROTEIN CCMH"/>
    <property type="match status" value="1"/>
</dbReference>
<comment type="subcellular location">
    <subcellularLocation>
        <location evidence="1">Cell envelope</location>
    </subcellularLocation>
</comment>
<keyword evidence="3" id="KW-0201">Cytochrome c-type biogenesis</keyword>
<proteinExistence type="predicted"/>
<feature type="region of interest" description="Disordered" evidence="6">
    <location>
        <begin position="119"/>
        <end position="141"/>
    </location>
</feature>
<dbReference type="SUPFAM" id="SSF48452">
    <property type="entry name" value="TPR-like"/>
    <property type="match status" value="1"/>
</dbReference>
<dbReference type="AlphaFoldDB" id="A0A255YNU6"/>
<evidence type="ECO:0000256" key="7">
    <source>
        <dbReference type="SAM" id="Phobius"/>
    </source>
</evidence>
<feature type="transmembrane region" description="Helical" evidence="7">
    <location>
        <begin position="6"/>
        <end position="23"/>
    </location>
</feature>
<dbReference type="EMBL" id="NOXT01000098">
    <property type="protein sequence ID" value="OYQ30858.1"/>
    <property type="molecule type" value="Genomic_DNA"/>
</dbReference>
<feature type="region of interest" description="Disordered" evidence="6">
    <location>
        <begin position="298"/>
        <end position="317"/>
    </location>
</feature>
<keyword evidence="7" id="KW-0472">Membrane</keyword>
<dbReference type="InterPro" id="IPR011990">
    <property type="entry name" value="TPR-like_helical_dom_sf"/>
</dbReference>
<sequence>MTLWIILTAMAALAAAWLTIPLVRRHEARVDARAATIAVLKDQLADVDVQLAAGSIQPGEAEGLRNEIRRRLLAAGHIPAELDRTMGQKALSGLALGMAAMVALAAGALYTNMGQPELAGSPAAPAAAPPPAAPAAPQAQGEVAQLITGLEQKMQANPQDPEGWRMLGWSYFQTGRYGDAAKAYARAIALKPDGVGYNSAYGEALVQEAGGQVTPAAAAAFEKAAAQDGADARARYFLAVRMAETGDRKGAIEDWLKLLADSPADAPWLPQLRSVIEQTAQQAKIDIAARLAATRPVGNASVPGQPDPAAAAATTAATAAPAGAPAGVMPSPSREQVQAAQAMNPADRQAMIRGMVDGLAEKLKTNPKDEAGWLRLMRARQVLGDAAAARTARDQALAAFAGDAAAQGRIRAAAAEMGL</sequence>
<evidence type="ECO:0000313" key="10">
    <source>
        <dbReference type="Proteomes" id="UP000216991"/>
    </source>
</evidence>
<feature type="compositionally biased region" description="Low complexity" evidence="6">
    <location>
        <begin position="308"/>
        <end position="317"/>
    </location>
</feature>
<keyword evidence="4 5" id="KW-0802">TPR repeat</keyword>
<keyword evidence="7" id="KW-0812">Transmembrane</keyword>
<accession>A0A255YNU6</accession>
<dbReference type="GO" id="GO:0017004">
    <property type="term" value="P:cytochrome complex assembly"/>
    <property type="evidence" value="ECO:0007669"/>
    <property type="project" value="UniProtKB-KW"/>
</dbReference>
<keyword evidence="2" id="KW-0677">Repeat</keyword>
<feature type="transmembrane region" description="Helical" evidence="7">
    <location>
        <begin position="90"/>
        <end position="110"/>
    </location>
</feature>
<gene>
    <name evidence="9" type="primary">ccmI</name>
    <name evidence="9" type="ORF">CHU93_06255</name>
</gene>
<evidence type="ECO:0000256" key="3">
    <source>
        <dbReference type="ARBA" id="ARBA00022748"/>
    </source>
</evidence>
<dbReference type="Proteomes" id="UP000216991">
    <property type="component" value="Unassembled WGS sequence"/>
</dbReference>
<dbReference type="RefSeq" id="WP_094473256.1">
    <property type="nucleotide sequence ID" value="NZ_NOXT01000098.1"/>
</dbReference>
<feature type="repeat" description="TPR" evidence="5">
    <location>
        <begin position="161"/>
        <end position="194"/>
    </location>
</feature>
<name>A0A255YNU6_9SPHN</name>
<feature type="domain" description="Cytochrome c-type biogenesis protein H TPR" evidence="8">
    <location>
        <begin position="136"/>
        <end position="266"/>
    </location>
</feature>
<organism evidence="9 10">
    <name type="scientific">Sandarakinorhabdus cyanobacteriorum</name>
    <dbReference type="NCBI Taxonomy" id="1981098"/>
    <lineage>
        <taxon>Bacteria</taxon>
        <taxon>Pseudomonadati</taxon>
        <taxon>Pseudomonadota</taxon>
        <taxon>Alphaproteobacteria</taxon>
        <taxon>Sphingomonadales</taxon>
        <taxon>Sphingosinicellaceae</taxon>
        <taxon>Sandarakinorhabdus</taxon>
    </lineage>
</organism>
<dbReference type="GO" id="GO:0005886">
    <property type="term" value="C:plasma membrane"/>
    <property type="evidence" value="ECO:0007669"/>
    <property type="project" value="TreeGrafter"/>
</dbReference>
<dbReference type="NCBIfam" id="TIGR03142">
    <property type="entry name" value="cytochro_ccmI"/>
    <property type="match status" value="1"/>
</dbReference>
<evidence type="ECO:0000256" key="2">
    <source>
        <dbReference type="ARBA" id="ARBA00022737"/>
    </source>
</evidence>
<evidence type="ECO:0000256" key="4">
    <source>
        <dbReference type="ARBA" id="ARBA00022803"/>
    </source>
</evidence>
<evidence type="ECO:0000256" key="1">
    <source>
        <dbReference type="ARBA" id="ARBA00004196"/>
    </source>
</evidence>
<evidence type="ECO:0000256" key="6">
    <source>
        <dbReference type="SAM" id="MobiDB-lite"/>
    </source>
</evidence>
<dbReference type="PROSITE" id="PS50005">
    <property type="entry name" value="TPR"/>
    <property type="match status" value="1"/>
</dbReference>
<dbReference type="OrthoDB" id="9815847at2"/>
<protein>
    <submittedName>
        <fullName evidence="9">C-type cytochrome biogenesis protein CcmI</fullName>
    </submittedName>
</protein>
<dbReference type="Gene3D" id="1.25.40.10">
    <property type="entry name" value="Tetratricopeptide repeat domain"/>
    <property type="match status" value="1"/>
</dbReference>
<dbReference type="PANTHER" id="PTHR47870:SF1">
    <property type="entry name" value="CYTOCHROME C-TYPE BIOGENESIS PROTEIN CCMH"/>
    <property type="match status" value="1"/>
</dbReference>
<keyword evidence="7" id="KW-1133">Transmembrane helix</keyword>
<evidence type="ECO:0000313" key="9">
    <source>
        <dbReference type="EMBL" id="OYQ30858.1"/>
    </source>
</evidence>
<comment type="caution">
    <text evidence="9">The sequence shown here is derived from an EMBL/GenBank/DDBJ whole genome shotgun (WGS) entry which is preliminary data.</text>
</comment>
<dbReference type="GO" id="GO:0030313">
    <property type="term" value="C:cell envelope"/>
    <property type="evidence" value="ECO:0007669"/>
    <property type="project" value="UniProtKB-SubCell"/>
</dbReference>
<dbReference type="InterPro" id="IPR056413">
    <property type="entry name" value="TPR_CcmH_CycH"/>
</dbReference>
<keyword evidence="10" id="KW-1185">Reference proteome</keyword>
<dbReference type="InterPro" id="IPR051263">
    <property type="entry name" value="C-type_cytochrome_biogenesis"/>
</dbReference>
<evidence type="ECO:0000259" key="8">
    <source>
        <dbReference type="Pfam" id="PF23914"/>
    </source>
</evidence>
<dbReference type="InterPro" id="IPR017560">
    <property type="entry name" value="Cyt_c_biogenesis_CcmI"/>
</dbReference>